<accession>A0A8X8H3Y7</accession>
<dbReference type="EMBL" id="WHUT02000006">
    <property type="protein sequence ID" value="NUB45143.1"/>
    <property type="molecule type" value="Genomic_DNA"/>
</dbReference>
<comment type="caution">
    <text evidence="3">The sequence shown here is derived from an EMBL/GenBank/DDBJ whole genome shotgun (WGS) entry which is preliminary data.</text>
</comment>
<dbReference type="Pfam" id="PF01408">
    <property type="entry name" value="GFO_IDH_MocA"/>
    <property type="match status" value="1"/>
</dbReference>
<dbReference type="SUPFAM" id="SSF55347">
    <property type="entry name" value="Glyceraldehyde-3-phosphate dehydrogenase-like, C-terminal domain"/>
    <property type="match status" value="1"/>
</dbReference>
<organism evidence="3 4">
    <name type="scientific">Fertoeibacter niger</name>
    <dbReference type="NCBI Taxonomy" id="2656921"/>
    <lineage>
        <taxon>Bacteria</taxon>
        <taxon>Pseudomonadati</taxon>
        <taxon>Pseudomonadota</taxon>
        <taxon>Alphaproteobacteria</taxon>
        <taxon>Rhodobacterales</taxon>
        <taxon>Paracoccaceae</taxon>
        <taxon>Fertoeibacter</taxon>
    </lineage>
</organism>
<evidence type="ECO:0000313" key="4">
    <source>
        <dbReference type="Proteomes" id="UP000484076"/>
    </source>
</evidence>
<dbReference type="Pfam" id="PF02894">
    <property type="entry name" value="GFO_IDH_MocA_C"/>
    <property type="match status" value="1"/>
</dbReference>
<dbReference type="Gene3D" id="3.40.50.720">
    <property type="entry name" value="NAD(P)-binding Rossmann-like Domain"/>
    <property type="match status" value="1"/>
</dbReference>
<reference evidence="3" key="1">
    <citation type="submission" date="2020-05" db="EMBL/GenBank/DDBJ databases">
        <title>Fertoebacter nigrum gen. nov., sp. nov., a new member of the family Rhodobacteraceae.</title>
        <authorList>
            <person name="Szuroczki S."/>
            <person name="Abbaszade G."/>
            <person name="Buni D."/>
            <person name="Schumann P."/>
            <person name="Toth E."/>
        </authorList>
    </citation>
    <scope>NUCLEOTIDE SEQUENCE</scope>
    <source>
        <strain evidence="3">RG-N-1a</strain>
    </source>
</reference>
<dbReference type="Gene3D" id="3.30.360.10">
    <property type="entry name" value="Dihydrodipicolinate Reductase, domain 2"/>
    <property type="match status" value="1"/>
</dbReference>
<dbReference type="InterPro" id="IPR004104">
    <property type="entry name" value="Gfo/Idh/MocA-like_OxRdtase_C"/>
</dbReference>
<dbReference type="InterPro" id="IPR000683">
    <property type="entry name" value="Gfo/Idh/MocA-like_OxRdtase_N"/>
</dbReference>
<sequence>MAGGTWPATGRGRKRGRDVKTIRYGIIGCGMMGQEHLRNIALLEDAEVAAIFEPDAAMRAEAAAHAPGAVLVDSVAGLLAVEAVNVLLIASPNYLHLRQMEEIAAIRPLPVLVEKPLFTDPADAPRLVALRSAYPAPIWVAMEYRYMPPVAHLVAEAQAATGGVKMLTIREHRFPFLHKVGEWNRLNTRTGGTLVEKCCHFFDLMRLIAGCNPVRVMASGGQAVNHKDEVLPNGERPDIWDNAYVIVDFENGLRAMLELCMFAEGSRYQEEISAVGPLGKIECLVPGPGRFWPAHLGEAPVPQVIVSPRDPKGPRVLDVPVDPALLAAGDHNGSTYYQHAGFNRAARGEQAPAVTLTDGWWAVAMGLAAQESARTGRAVVLATEGYAPH</sequence>
<dbReference type="Proteomes" id="UP000484076">
    <property type="component" value="Unassembled WGS sequence"/>
</dbReference>
<dbReference type="GO" id="GO:0000166">
    <property type="term" value="F:nucleotide binding"/>
    <property type="evidence" value="ECO:0007669"/>
    <property type="project" value="InterPro"/>
</dbReference>
<protein>
    <submittedName>
        <fullName evidence="3">Gfo/Idh/MocA family oxidoreductase</fullName>
    </submittedName>
</protein>
<dbReference type="InterPro" id="IPR036291">
    <property type="entry name" value="NAD(P)-bd_dom_sf"/>
</dbReference>
<name>A0A8X8H3Y7_9RHOB</name>
<feature type="domain" description="Gfo/Idh/MocA-like oxidoreductase C-terminal" evidence="2">
    <location>
        <begin position="162"/>
        <end position="379"/>
    </location>
</feature>
<keyword evidence="4" id="KW-1185">Reference proteome</keyword>
<proteinExistence type="predicted"/>
<evidence type="ECO:0000259" key="2">
    <source>
        <dbReference type="Pfam" id="PF02894"/>
    </source>
</evidence>
<feature type="domain" description="Gfo/Idh/MocA-like oxidoreductase N-terminal" evidence="1">
    <location>
        <begin position="22"/>
        <end position="133"/>
    </location>
</feature>
<dbReference type="AlphaFoldDB" id="A0A8X8H3Y7"/>
<gene>
    <name evidence="3" type="ORF">GEU84_012145</name>
</gene>
<evidence type="ECO:0000259" key="1">
    <source>
        <dbReference type="Pfam" id="PF01408"/>
    </source>
</evidence>
<dbReference type="InterPro" id="IPR050424">
    <property type="entry name" value="Gfo-Idh-MocA_inositol_DH"/>
</dbReference>
<evidence type="ECO:0000313" key="3">
    <source>
        <dbReference type="EMBL" id="NUB45143.1"/>
    </source>
</evidence>
<dbReference type="PANTHER" id="PTHR43593">
    <property type="match status" value="1"/>
</dbReference>
<dbReference type="PANTHER" id="PTHR43593:SF1">
    <property type="entry name" value="INOSITOL 2-DEHYDROGENASE"/>
    <property type="match status" value="1"/>
</dbReference>
<dbReference type="SUPFAM" id="SSF51735">
    <property type="entry name" value="NAD(P)-binding Rossmann-fold domains"/>
    <property type="match status" value="1"/>
</dbReference>